<dbReference type="PANTHER" id="PTHR43214:SF24">
    <property type="entry name" value="TRANSCRIPTIONAL REGULATORY PROTEIN NARL-RELATED"/>
    <property type="match status" value="1"/>
</dbReference>
<dbReference type="GO" id="GO:0003677">
    <property type="term" value="F:DNA binding"/>
    <property type="evidence" value="ECO:0007669"/>
    <property type="project" value="UniProtKB-KW"/>
</dbReference>
<organism evidence="8 9">
    <name type="scientific">Nocardioides silvaticus</name>
    <dbReference type="NCBI Taxonomy" id="2201891"/>
    <lineage>
        <taxon>Bacteria</taxon>
        <taxon>Bacillati</taxon>
        <taxon>Actinomycetota</taxon>
        <taxon>Actinomycetes</taxon>
        <taxon>Propionibacteriales</taxon>
        <taxon>Nocardioidaceae</taxon>
        <taxon>Nocardioides</taxon>
    </lineage>
</organism>
<dbReference type="Pfam" id="PF00072">
    <property type="entry name" value="Response_reg"/>
    <property type="match status" value="1"/>
</dbReference>
<evidence type="ECO:0000256" key="1">
    <source>
        <dbReference type="ARBA" id="ARBA00022553"/>
    </source>
</evidence>
<keyword evidence="3 8" id="KW-0238">DNA-binding</keyword>
<evidence type="ECO:0000256" key="4">
    <source>
        <dbReference type="ARBA" id="ARBA00023163"/>
    </source>
</evidence>
<dbReference type="InterPro" id="IPR011006">
    <property type="entry name" value="CheY-like_superfamily"/>
</dbReference>
<keyword evidence="1 5" id="KW-0597">Phosphoprotein</keyword>
<evidence type="ECO:0000259" key="7">
    <source>
        <dbReference type="PROSITE" id="PS50110"/>
    </source>
</evidence>
<evidence type="ECO:0000313" key="9">
    <source>
        <dbReference type="Proteomes" id="UP000245507"/>
    </source>
</evidence>
<dbReference type="CDD" id="cd17535">
    <property type="entry name" value="REC_NarL-like"/>
    <property type="match status" value="1"/>
</dbReference>
<name>A0A316TJN7_9ACTN</name>
<evidence type="ECO:0000259" key="6">
    <source>
        <dbReference type="PROSITE" id="PS50043"/>
    </source>
</evidence>
<protein>
    <submittedName>
        <fullName evidence="8">DNA-binding response regulator</fullName>
    </submittedName>
</protein>
<keyword evidence="9" id="KW-1185">Reference proteome</keyword>
<dbReference type="InterPro" id="IPR058245">
    <property type="entry name" value="NreC/VraR/RcsB-like_REC"/>
</dbReference>
<comment type="caution">
    <text evidence="8">The sequence shown here is derived from an EMBL/GenBank/DDBJ whole genome shotgun (WGS) entry which is preliminary data.</text>
</comment>
<dbReference type="Proteomes" id="UP000245507">
    <property type="component" value="Unassembled WGS sequence"/>
</dbReference>
<dbReference type="SUPFAM" id="SSF52172">
    <property type="entry name" value="CheY-like"/>
    <property type="match status" value="1"/>
</dbReference>
<dbReference type="EMBL" id="QGDD01000002">
    <property type="protein sequence ID" value="PWN03771.1"/>
    <property type="molecule type" value="Genomic_DNA"/>
</dbReference>
<evidence type="ECO:0000256" key="3">
    <source>
        <dbReference type="ARBA" id="ARBA00023125"/>
    </source>
</evidence>
<evidence type="ECO:0000313" key="8">
    <source>
        <dbReference type="EMBL" id="PWN03771.1"/>
    </source>
</evidence>
<dbReference type="SMART" id="SM00421">
    <property type="entry name" value="HTH_LUXR"/>
    <property type="match status" value="1"/>
</dbReference>
<dbReference type="GO" id="GO:0000160">
    <property type="term" value="P:phosphorelay signal transduction system"/>
    <property type="evidence" value="ECO:0007669"/>
    <property type="project" value="InterPro"/>
</dbReference>
<accession>A0A316TJN7</accession>
<dbReference type="PROSITE" id="PS50043">
    <property type="entry name" value="HTH_LUXR_2"/>
    <property type="match status" value="1"/>
</dbReference>
<dbReference type="PANTHER" id="PTHR43214">
    <property type="entry name" value="TWO-COMPONENT RESPONSE REGULATOR"/>
    <property type="match status" value="1"/>
</dbReference>
<feature type="domain" description="Response regulatory" evidence="7">
    <location>
        <begin position="3"/>
        <end position="121"/>
    </location>
</feature>
<dbReference type="InterPro" id="IPR001789">
    <property type="entry name" value="Sig_transdc_resp-reg_receiver"/>
</dbReference>
<dbReference type="InterPro" id="IPR000792">
    <property type="entry name" value="Tscrpt_reg_LuxR_C"/>
</dbReference>
<dbReference type="CDD" id="cd06170">
    <property type="entry name" value="LuxR_C_like"/>
    <property type="match status" value="1"/>
</dbReference>
<dbReference type="PROSITE" id="PS50110">
    <property type="entry name" value="RESPONSE_REGULATORY"/>
    <property type="match status" value="1"/>
</dbReference>
<reference evidence="8 9" key="1">
    <citation type="submission" date="2018-05" db="EMBL/GenBank/DDBJ databases">
        <title>Nocardioides silvaticus genome.</title>
        <authorList>
            <person name="Li C."/>
            <person name="Wang G."/>
        </authorList>
    </citation>
    <scope>NUCLEOTIDE SEQUENCE [LARGE SCALE GENOMIC DNA]</scope>
    <source>
        <strain evidence="8 9">CCTCC AB 2018079</strain>
    </source>
</reference>
<proteinExistence type="predicted"/>
<feature type="modified residue" description="4-aspartylphosphate" evidence="5">
    <location>
        <position position="54"/>
    </location>
</feature>
<dbReference type="AlphaFoldDB" id="A0A316TJN7"/>
<evidence type="ECO:0000256" key="5">
    <source>
        <dbReference type="PROSITE-ProRule" id="PRU00169"/>
    </source>
</evidence>
<dbReference type="Gene3D" id="3.40.50.2300">
    <property type="match status" value="1"/>
</dbReference>
<keyword evidence="2" id="KW-0805">Transcription regulation</keyword>
<dbReference type="SMART" id="SM00448">
    <property type="entry name" value="REC"/>
    <property type="match status" value="1"/>
</dbReference>
<gene>
    <name evidence="8" type="ORF">DJ010_06780</name>
</gene>
<dbReference type="RefSeq" id="WP_109692860.1">
    <property type="nucleotide sequence ID" value="NZ_QGDD01000002.1"/>
</dbReference>
<dbReference type="Pfam" id="PF00196">
    <property type="entry name" value="GerE"/>
    <property type="match status" value="1"/>
</dbReference>
<evidence type="ECO:0000256" key="2">
    <source>
        <dbReference type="ARBA" id="ARBA00023015"/>
    </source>
</evidence>
<dbReference type="OrthoDB" id="3821207at2"/>
<sequence length="218" mass="23781">MIRLLLVDDQALLRAGLRAVLEHGGDISVVGEAANGKEALRHGRDLRPDIVLMDLRMPVMTGTEAIRAMRADPLLARTPILMLTTFDEHEDVVDAIAGGANGYLLKSIEADDLRRSVRRAVDGEVQVAPSVVEQMMARIARLPTRRSGGPQLAGLTERELEVLSHVGQGLSNEEIGKALFLSPQTARTYVSRLMSKLDVRNRAQLVVLAHRAGLIDDV</sequence>
<dbReference type="GO" id="GO:0006355">
    <property type="term" value="P:regulation of DNA-templated transcription"/>
    <property type="evidence" value="ECO:0007669"/>
    <property type="project" value="InterPro"/>
</dbReference>
<feature type="domain" description="HTH luxR-type" evidence="6">
    <location>
        <begin position="148"/>
        <end position="213"/>
    </location>
</feature>
<dbReference type="PRINTS" id="PR00038">
    <property type="entry name" value="HTHLUXR"/>
</dbReference>
<dbReference type="InterPro" id="IPR039420">
    <property type="entry name" value="WalR-like"/>
</dbReference>
<keyword evidence="4" id="KW-0804">Transcription</keyword>